<name>A0A412TP49_9BACT</name>
<proteinExistence type="inferred from homology"/>
<dbReference type="AlphaFoldDB" id="A0A412TP49"/>
<dbReference type="Gene3D" id="1.10.10.10">
    <property type="entry name" value="Winged helix-like DNA-binding domain superfamily/Winged helix DNA-binding domain"/>
    <property type="match status" value="1"/>
</dbReference>
<dbReference type="GO" id="GO:0006352">
    <property type="term" value="P:DNA-templated transcription initiation"/>
    <property type="evidence" value="ECO:0007669"/>
    <property type="project" value="InterPro"/>
</dbReference>
<dbReference type="GO" id="GO:0003677">
    <property type="term" value="F:DNA binding"/>
    <property type="evidence" value="ECO:0007669"/>
    <property type="project" value="InterPro"/>
</dbReference>
<dbReference type="SUPFAM" id="SSF88659">
    <property type="entry name" value="Sigma3 and sigma4 domains of RNA polymerase sigma factors"/>
    <property type="match status" value="1"/>
</dbReference>
<protein>
    <submittedName>
        <fullName evidence="6">RNA polymerase sigma-70 factor</fullName>
    </submittedName>
</protein>
<keyword evidence="4" id="KW-0804">Transcription</keyword>
<dbReference type="InterPro" id="IPR013249">
    <property type="entry name" value="RNA_pol_sigma70_r4_t2"/>
</dbReference>
<dbReference type="InterPro" id="IPR013324">
    <property type="entry name" value="RNA_pol_sigma_r3/r4-like"/>
</dbReference>
<accession>A0A412TP49</accession>
<dbReference type="SMART" id="SM00421">
    <property type="entry name" value="HTH_LUXR"/>
    <property type="match status" value="1"/>
</dbReference>
<evidence type="ECO:0000256" key="3">
    <source>
        <dbReference type="ARBA" id="ARBA00023082"/>
    </source>
</evidence>
<reference evidence="6 7" key="1">
    <citation type="submission" date="2018-08" db="EMBL/GenBank/DDBJ databases">
        <title>A genome reference for cultivated species of the human gut microbiota.</title>
        <authorList>
            <person name="Zou Y."/>
            <person name="Xue W."/>
            <person name="Luo G."/>
        </authorList>
    </citation>
    <scope>NUCLEOTIDE SEQUENCE [LARGE SCALE GENOMIC DNA]</scope>
    <source>
        <strain evidence="6 7">AF16-14</strain>
    </source>
</reference>
<dbReference type="SUPFAM" id="SSF88946">
    <property type="entry name" value="Sigma2 domain of RNA polymerase sigma factors"/>
    <property type="match status" value="1"/>
</dbReference>
<dbReference type="InterPro" id="IPR007627">
    <property type="entry name" value="RNA_pol_sigma70_r2"/>
</dbReference>
<dbReference type="InterPro" id="IPR039425">
    <property type="entry name" value="RNA_pol_sigma-70-like"/>
</dbReference>
<keyword evidence="2" id="KW-0805">Transcription regulation</keyword>
<dbReference type="Pfam" id="PF08281">
    <property type="entry name" value="Sigma70_r4_2"/>
    <property type="match status" value="1"/>
</dbReference>
<dbReference type="InterPro" id="IPR000792">
    <property type="entry name" value="Tscrpt_reg_LuxR_C"/>
</dbReference>
<evidence type="ECO:0000313" key="7">
    <source>
        <dbReference type="Proteomes" id="UP000284243"/>
    </source>
</evidence>
<dbReference type="Proteomes" id="UP000284243">
    <property type="component" value="Unassembled WGS sequence"/>
</dbReference>
<organism evidence="6 7">
    <name type="scientific">Odoribacter splanchnicus</name>
    <dbReference type="NCBI Taxonomy" id="28118"/>
    <lineage>
        <taxon>Bacteria</taxon>
        <taxon>Pseudomonadati</taxon>
        <taxon>Bacteroidota</taxon>
        <taxon>Bacteroidia</taxon>
        <taxon>Bacteroidales</taxon>
        <taxon>Odoribacteraceae</taxon>
        <taxon>Odoribacter</taxon>
    </lineage>
</organism>
<evidence type="ECO:0000256" key="2">
    <source>
        <dbReference type="ARBA" id="ARBA00023015"/>
    </source>
</evidence>
<sequence length="189" mass="22248">MNFMRIPNEELLLHYLAQKDNRAFRHLYGVYFVALKSIAIRYVKDDQIACDLVQDVFISLLESTHRFISGDEVKYFLYSALKNRCVSYFRKQQVRDRYQRELLGTASEMGSFWEKVLEEDVYANLMAAIEQLPPQCRLVMQLTLEGLKISEIASRLRISEDTVKEHKKNGKQKLARMVENPFLIFLIFP</sequence>
<evidence type="ECO:0000256" key="4">
    <source>
        <dbReference type="ARBA" id="ARBA00023163"/>
    </source>
</evidence>
<dbReference type="InterPro" id="IPR013325">
    <property type="entry name" value="RNA_pol_sigma_r2"/>
</dbReference>
<dbReference type="PANTHER" id="PTHR43133">
    <property type="entry name" value="RNA POLYMERASE ECF-TYPE SIGMA FACTO"/>
    <property type="match status" value="1"/>
</dbReference>
<dbReference type="InterPro" id="IPR036388">
    <property type="entry name" value="WH-like_DNA-bd_sf"/>
</dbReference>
<dbReference type="InterPro" id="IPR014327">
    <property type="entry name" value="RNA_pol_sigma70_bacteroid"/>
</dbReference>
<dbReference type="PANTHER" id="PTHR43133:SF46">
    <property type="entry name" value="RNA POLYMERASE SIGMA-70 FACTOR ECF SUBFAMILY"/>
    <property type="match status" value="1"/>
</dbReference>
<evidence type="ECO:0000259" key="5">
    <source>
        <dbReference type="SMART" id="SM00421"/>
    </source>
</evidence>
<dbReference type="EMBL" id="QRYC01000016">
    <property type="protein sequence ID" value="RGU55612.1"/>
    <property type="molecule type" value="Genomic_DNA"/>
</dbReference>
<gene>
    <name evidence="6" type="ORF">DWW57_11895</name>
</gene>
<evidence type="ECO:0000313" key="6">
    <source>
        <dbReference type="EMBL" id="RGU55612.1"/>
    </source>
</evidence>
<keyword evidence="3" id="KW-0731">Sigma factor</keyword>
<comment type="similarity">
    <text evidence="1">Belongs to the sigma-70 factor family. ECF subfamily.</text>
</comment>
<evidence type="ECO:0000256" key="1">
    <source>
        <dbReference type="ARBA" id="ARBA00010641"/>
    </source>
</evidence>
<dbReference type="InterPro" id="IPR014284">
    <property type="entry name" value="RNA_pol_sigma-70_dom"/>
</dbReference>
<dbReference type="Gene3D" id="1.10.1740.10">
    <property type="match status" value="1"/>
</dbReference>
<feature type="domain" description="HTH luxR-type" evidence="5">
    <location>
        <begin position="129"/>
        <end position="178"/>
    </location>
</feature>
<dbReference type="Pfam" id="PF04542">
    <property type="entry name" value="Sigma70_r2"/>
    <property type="match status" value="1"/>
</dbReference>
<dbReference type="NCBIfam" id="TIGR02985">
    <property type="entry name" value="Sig70_bacteroi1"/>
    <property type="match status" value="1"/>
</dbReference>
<dbReference type="GO" id="GO:0016987">
    <property type="term" value="F:sigma factor activity"/>
    <property type="evidence" value="ECO:0007669"/>
    <property type="project" value="UniProtKB-KW"/>
</dbReference>
<dbReference type="PRINTS" id="PR00038">
    <property type="entry name" value="HTHLUXR"/>
</dbReference>
<dbReference type="NCBIfam" id="TIGR02937">
    <property type="entry name" value="sigma70-ECF"/>
    <property type="match status" value="1"/>
</dbReference>
<comment type="caution">
    <text evidence="6">The sequence shown here is derived from an EMBL/GenBank/DDBJ whole genome shotgun (WGS) entry which is preliminary data.</text>
</comment>
<dbReference type="RefSeq" id="WP_022159734.1">
    <property type="nucleotide sequence ID" value="NZ_JADNDE010000057.1"/>
</dbReference>